<sequence>MAQRAGMESMRKDSCNDRSDCNVNMQACVYDRSPIHVDASACLDATCVFPHPQSGIRGKQCRQGLCIVHEISAMQAGEEGVREGGKERQSETSPSRRKKANEMINR</sequence>
<reference evidence="2" key="1">
    <citation type="submission" date="2018-11" db="EMBL/GenBank/DDBJ databases">
        <authorList>
            <consortium name="Pathogen Informatics"/>
        </authorList>
    </citation>
    <scope>NUCLEOTIDE SEQUENCE</scope>
</reference>
<feature type="compositionally biased region" description="Basic and acidic residues" evidence="1">
    <location>
        <begin position="79"/>
        <end position="90"/>
    </location>
</feature>
<organism evidence="2 3">
    <name type="scientific">Protopolystoma xenopodis</name>
    <dbReference type="NCBI Taxonomy" id="117903"/>
    <lineage>
        <taxon>Eukaryota</taxon>
        <taxon>Metazoa</taxon>
        <taxon>Spiralia</taxon>
        <taxon>Lophotrochozoa</taxon>
        <taxon>Platyhelminthes</taxon>
        <taxon>Monogenea</taxon>
        <taxon>Polyopisthocotylea</taxon>
        <taxon>Polystomatidea</taxon>
        <taxon>Polystomatidae</taxon>
        <taxon>Protopolystoma</taxon>
    </lineage>
</organism>
<dbReference type="EMBL" id="CAAALY010087668">
    <property type="protein sequence ID" value="VEL27500.1"/>
    <property type="molecule type" value="Genomic_DNA"/>
</dbReference>
<name>A0A3S5FEU1_9PLAT</name>
<keyword evidence="3" id="KW-1185">Reference proteome</keyword>
<accession>A0A3S5FEU1</accession>
<evidence type="ECO:0000256" key="1">
    <source>
        <dbReference type="SAM" id="MobiDB-lite"/>
    </source>
</evidence>
<dbReference type="AlphaFoldDB" id="A0A3S5FEU1"/>
<proteinExistence type="predicted"/>
<dbReference type="Proteomes" id="UP000784294">
    <property type="component" value="Unassembled WGS sequence"/>
</dbReference>
<evidence type="ECO:0000313" key="2">
    <source>
        <dbReference type="EMBL" id="VEL27500.1"/>
    </source>
</evidence>
<gene>
    <name evidence="2" type="ORF">PXEA_LOCUS20940</name>
</gene>
<evidence type="ECO:0000313" key="3">
    <source>
        <dbReference type="Proteomes" id="UP000784294"/>
    </source>
</evidence>
<protein>
    <submittedName>
        <fullName evidence="2">Uncharacterized protein</fullName>
    </submittedName>
</protein>
<feature type="region of interest" description="Disordered" evidence="1">
    <location>
        <begin position="76"/>
        <end position="106"/>
    </location>
</feature>
<comment type="caution">
    <text evidence="2">The sequence shown here is derived from an EMBL/GenBank/DDBJ whole genome shotgun (WGS) entry which is preliminary data.</text>
</comment>